<dbReference type="Proteomes" id="UP000286415">
    <property type="component" value="Unassembled WGS sequence"/>
</dbReference>
<dbReference type="EMBL" id="NIRI02000056">
    <property type="protein sequence ID" value="KAG5446258.1"/>
    <property type="molecule type" value="Genomic_DNA"/>
</dbReference>
<evidence type="ECO:0000313" key="2">
    <source>
        <dbReference type="Proteomes" id="UP000286415"/>
    </source>
</evidence>
<dbReference type="InParanoid" id="A0A419Q6Y3"/>
<evidence type="ECO:0000313" key="1">
    <source>
        <dbReference type="EMBL" id="KAG5446258.1"/>
    </source>
</evidence>
<dbReference type="OrthoDB" id="6238231at2759"/>
<protein>
    <submittedName>
        <fullName evidence="1">Uncharacterized protein</fullName>
    </submittedName>
</protein>
<proteinExistence type="predicted"/>
<reference evidence="1 2" key="2">
    <citation type="journal article" date="2021" name="Genomics">
        <title>High-quality reference genome for Clonorchis sinensis.</title>
        <authorList>
            <person name="Young N.D."/>
            <person name="Stroehlein A.J."/>
            <person name="Kinkar L."/>
            <person name="Wang T."/>
            <person name="Sohn W.M."/>
            <person name="Chang B.C.H."/>
            <person name="Kaur P."/>
            <person name="Weisz D."/>
            <person name="Dudchenko O."/>
            <person name="Aiden E.L."/>
            <person name="Korhonen P.K."/>
            <person name="Gasser R.B."/>
        </authorList>
    </citation>
    <scope>NUCLEOTIDE SEQUENCE [LARGE SCALE GENOMIC DNA]</scope>
    <source>
        <strain evidence="1">Cs-k2</strain>
    </source>
</reference>
<reference evidence="1 2" key="1">
    <citation type="journal article" date="2018" name="Biotechnol. Adv.">
        <title>Improved genomic resources and new bioinformatic workflow for the carcinogenic parasite Clonorchis sinensis: Biotechnological implications.</title>
        <authorList>
            <person name="Wang D."/>
            <person name="Korhonen P.K."/>
            <person name="Gasser R.B."/>
            <person name="Young N.D."/>
        </authorList>
    </citation>
    <scope>NUCLEOTIDE SEQUENCE [LARGE SCALE GENOMIC DNA]</scope>
    <source>
        <strain evidence="1">Cs-k2</strain>
    </source>
</reference>
<accession>A0A419Q6Y3</accession>
<sequence>MRRPGAAHSIAWKHHKREIQLGSSRLGAAPTSQPPFELPMSLLNRAILLFAEILVFIGSNLAEDDKMCIGQCRQDYVECLDVCRISRVHPKFCGTRCHENLLDCLEGQCGADPAYVPIPFV</sequence>
<keyword evidence="2" id="KW-1185">Reference proteome</keyword>
<gene>
    <name evidence="1" type="ORF">CSKR_114210</name>
</gene>
<name>A0A419Q6Y3_CLOSI</name>
<organism evidence="1 2">
    <name type="scientific">Clonorchis sinensis</name>
    <name type="common">Chinese liver fluke</name>
    <dbReference type="NCBI Taxonomy" id="79923"/>
    <lineage>
        <taxon>Eukaryota</taxon>
        <taxon>Metazoa</taxon>
        <taxon>Spiralia</taxon>
        <taxon>Lophotrochozoa</taxon>
        <taxon>Platyhelminthes</taxon>
        <taxon>Trematoda</taxon>
        <taxon>Digenea</taxon>
        <taxon>Opisthorchiida</taxon>
        <taxon>Opisthorchiata</taxon>
        <taxon>Opisthorchiidae</taxon>
        <taxon>Clonorchis</taxon>
    </lineage>
</organism>
<comment type="caution">
    <text evidence="1">The sequence shown here is derived from an EMBL/GenBank/DDBJ whole genome shotgun (WGS) entry which is preliminary data.</text>
</comment>
<dbReference type="AlphaFoldDB" id="A0A419Q6Y3"/>